<keyword evidence="3" id="KW-1185">Reference proteome</keyword>
<dbReference type="Proteomes" id="UP001165302">
    <property type="component" value="Unassembled WGS sequence"/>
</dbReference>
<evidence type="ECO:0000313" key="2">
    <source>
        <dbReference type="EMBL" id="MCA5004571.1"/>
    </source>
</evidence>
<proteinExistence type="predicted"/>
<keyword evidence="1" id="KW-1133">Transmembrane helix</keyword>
<name>A0ABS7Z599_9SPHI</name>
<feature type="transmembrane region" description="Helical" evidence="1">
    <location>
        <begin position="6"/>
        <end position="29"/>
    </location>
</feature>
<protein>
    <submittedName>
        <fullName evidence="2">DUF4834 family protein</fullName>
    </submittedName>
</protein>
<dbReference type="InterPro" id="IPR032272">
    <property type="entry name" value="DUF4834"/>
</dbReference>
<organism evidence="2 3">
    <name type="scientific">Sphingobacterium bovistauri</name>
    <dbReference type="NCBI Taxonomy" id="2781959"/>
    <lineage>
        <taxon>Bacteria</taxon>
        <taxon>Pseudomonadati</taxon>
        <taxon>Bacteroidota</taxon>
        <taxon>Sphingobacteriia</taxon>
        <taxon>Sphingobacteriales</taxon>
        <taxon>Sphingobacteriaceae</taxon>
        <taxon>Sphingobacterium</taxon>
    </lineage>
</organism>
<keyword evidence="1" id="KW-0812">Transmembrane</keyword>
<comment type="caution">
    <text evidence="2">The sequence shown here is derived from an EMBL/GenBank/DDBJ whole genome shotgun (WGS) entry which is preliminary data.</text>
</comment>
<sequence length="104" mass="11918">MTALYFILFVIAAYYAFKFSMRLLLPYAMKKLAERMMKKAQQGQGGFTYTYTSGNPFGPQSNYQDVNNHGNSNGKIQVDYVPPREEKRKVAPNAGEFIDFEEVK</sequence>
<reference evidence="2" key="1">
    <citation type="submission" date="2020-10" db="EMBL/GenBank/DDBJ databases">
        <authorList>
            <person name="Lu T."/>
            <person name="Wang Q."/>
            <person name="Han X."/>
        </authorList>
    </citation>
    <scope>NUCLEOTIDE SEQUENCE</scope>
    <source>
        <strain evidence="2">WQ 366</strain>
    </source>
</reference>
<keyword evidence="1" id="KW-0472">Membrane</keyword>
<dbReference type="Pfam" id="PF16118">
    <property type="entry name" value="DUF4834"/>
    <property type="match status" value="1"/>
</dbReference>
<evidence type="ECO:0000313" key="3">
    <source>
        <dbReference type="Proteomes" id="UP001165302"/>
    </source>
</evidence>
<accession>A0ABS7Z599</accession>
<dbReference type="RefSeq" id="WP_225551957.1">
    <property type="nucleotide sequence ID" value="NZ_JADEYP010000006.1"/>
</dbReference>
<evidence type="ECO:0000256" key="1">
    <source>
        <dbReference type="SAM" id="Phobius"/>
    </source>
</evidence>
<dbReference type="EMBL" id="JADEYP010000006">
    <property type="protein sequence ID" value="MCA5004571.1"/>
    <property type="molecule type" value="Genomic_DNA"/>
</dbReference>
<gene>
    <name evidence="2" type="ORF">IPZ78_05310</name>
</gene>